<proteinExistence type="predicted"/>
<dbReference type="Proteomes" id="UP000654279">
    <property type="component" value="Unassembled WGS sequence"/>
</dbReference>
<protein>
    <submittedName>
        <fullName evidence="1">Uncharacterized protein</fullName>
    </submittedName>
</protein>
<organism evidence="1 2">
    <name type="scientific">Luoshenia tenuis</name>
    <dbReference type="NCBI Taxonomy" id="2763654"/>
    <lineage>
        <taxon>Bacteria</taxon>
        <taxon>Bacillati</taxon>
        <taxon>Bacillota</taxon>
        <taxon>Clostridia</taxon>
        <taxon>Christensenellales</taxon>
        <taxon>Christensenellaceae</taxon>
        <taxon>Luoshenia</taxon>
    </lineage>
</organism>
<dbReference type="AlphaFoldDB" id="A0A926CYB5"/>
<accession>A0A926CYB5</accession>
<gene>
    <name evidence="1" type="ORF">H8699_02880</name>
</gene>
<dbReference type="EMBL" id="JACRSO010000001">
    <property type="protein sequence ID" value="MBC8528383.1"/>
    <property type="molecule type" value="Genomic_DNA"/>
</dbReference>
<sequence length="67" mass="7730">MDSTRFYFLATLKTIQQRIKVYERADVYRARLDPSTGEGLEEKLLYKSCTRIGYPLPAGTAVERRDA</sequence>
<comment type="caution">
    <text evidence="1">The sequence shown here is derived from an EMBL/GenBank/DDBJ whole genome shotgun (WGS) entry which is preliminary data.</text>
</comment>
<evidence type="ECO:0000313" key="2">
    <source>
        <dbReference type="Proteomes" id="UP000654279"/>
    </source>
</evidence>
<reference evidence="1" key="1">
    <citation type="submission" date="2020-08" db="EMBL/GenBank/DDBJ databases">
        <title>Genome public.</title>
        <authorList>
            <person name="Liu C."/>
            <person name="Sun Q."/>
        </authorList>
    </citation>
    <scope>NUCLEOTIDE SEQUENCE</scope>
    <source>
        <strain evidence="1">NSJ-44</strain>
    </source>
</reference>
<keyword evidence="2" id="KW-1185">Reference proteome</keyword>
<dbReference type="RefSeq" id="WP_249284403.1">
    <property type="nucleotide sequence ID" value="NZ_JACRSO010000001.1"/>
</dbReference>
<evidence type="ECO:0000313" key="1">
    <source>
        <dbReference type="EMBL" id="MBC8528383.1"/>
    </source>
</evidence>
<name>A0A926CYB5_9FIRM</name>